<dbReference type="Pfam" id="PF00589">
    <property type="entry name" value="Phage_integrase"/>
    <property type="match status" value="1"/>
</dbReference>
<reference evidence="3 4" key="1">
    <citation type="submission" date="2016-12" db="EMBL/GenBank/DDBJ databases">
        <title>The new phylogeny of genus Mycobacterium.</title>
        <authorList>
            <person name="Tortoli E."/>
            <person name="Trovato A."/>
            <person name="Cirillo D.M."/>
        </authorList>
    </citation>
    <scope>NUCLEOTIDE SEQUENCE [LARGE SCALE GENOMIC DNA]</scope>
    <source>
        <strain evidence="3 4">DSM 44942</strain>
    </source>
</reference>
<dbReference type="Proteomes" id="UP000192327">
    <property type="component" value="Unassembled WGS sequence"/>
</dbReference>
<organism evidence="3 4">
    <name type="scientific">Mycolicibacter arupensis</name>
    <dbReference type="NCBI Taxonomy" id="342002"/>
    <lineage>
        <taxon>Bacteria</taxon>
        <taxon>Bacillati</taxon>
        <taxon>Actinomycetota</taxon>
        <taxon>Actinomycetes</taxon>
        <taxon>Mycobacteriales</taxon>
        <taxon>Mycobacteriaceae</taxon>
        <taxon>Mycolicibacter</taxon>
    </lineage>
</organism>
<protein>
    <recommendedName>
        <fullName evidence="2">Tyr recombinase domain-containing protein</fullName>
    </recommendedName>
</protein>
<feature type="domain" description="Tyr recombinase" evidence="2">
    <location>
        <begin position="51"/>
        <end position="126"/>
    </location>
</feature>
<keyword evidence="4" id="KW-1185">Reference proteome</keyword>
<evidence type="ECO:0000313" key="3">
    <source>
        <dbReference type="EMBL" id="OQZ99348.1"/>
    </source>
</evidence>
<sequence length="151" mass="17111">MENLDDDLSAPVKVPVAGTLISGGARQDWTKTASGYRTIPPEFVRQALLRQRERGLPFDLIFPNRLGKPRSMSNVRTHWRHIRGDDYAWVTPHSFRRTVATVVERAYGTEHAAKRLGHSDPDVTRKHFVDRTLVVPAGSKPARHLRPINDT</sequence>
<dbReference type="SUPFAM" id="SSF56349">
    <property type="entry name" value="DNA breaking-rejoining enzymes"/>
    <property type="match status" value="1"/>
</dbReference>
<comment type="caution">
    <text evidence="3">The sequence shown here is derived from an EMBL/GenBank/DDBJ whole genome shotgun (WGS) entry which is preliminary data.</text>
</comment>
<dbReference type="RefSeq" id="WP_052751368.1">
    <property type="nucleotide sequence ID" value="NZ_JACKUJ010000017.1"/>
</dbReference>
<evidence type="ECO:0000256" key="1">
    <source>
        <dbReference type="ARBA" id="ARBA00023172"/>
    </source>
</evidence>
<dbReference type="InterPro" id="IPR011010">
    <property type="entry name" value="DNA_brk_join_enz"/>
</dbReference>
<dbReference type="Gene3D" id="1.10.443.10">
    <property type="entry name" value="Intergrase catalytic core"/>
    <property type="match status" value="1"/>
</dbReference>
<dbReference type="InterPro" id="IPR013762">
    <property type="entry name" value="Integrase-like_cat_sf"/>
</dbReference>
<accession>A0ABX3S0J6</accession>
<name>A0ABX3S0J6_9MYCO</name>
<evidence type="ECO:0000313" key="4">
    <source>
        <dbReference type="Proteomes" id="UP000192327"/>
    </source>
</evidence>
<keyword evidence="1" id="KW-0233">DNA recombination</keyword>
<dbReference type="InterPro" id="IPR002104">
    <property type="entry name" value="Integrase_catalytic"/>
</dbReference>
<proteinExistence type="predicted"/>
<gene>
    <name evidence="3" type="ORF">BST15_07785</name>
</gene>
<evidence type="ECO:0000259" key="2">
    <source>
        <dbReference type="Pfam" id="PF00589"/>
    </source>
</evidence>
<dbReference type="EMBL" id="MVHH01000011">
    <property type="protein sequence ID" value="OQZ99348.1"/>
    <property type="molecule type" value="Genomic_DNA"/>
</dbReference>